<dbReference type="PROSITE" id="PS50110">
    <property type="entry name" value="RESPONSE_REGULATORY"/>
    <property type="match status" value="1"/>
</dbReference>
<dbReference type="PANTHER" id="PTHR44591">
    <property type="entry name" value="STRESS RESPONSE REGULATOR PROTEIN 1"/>
    <property type="match status" value="1"/>
</dbReference>
<dbReference type="InterPro" id="IPR001789">
    <property type="entry name" value="Sig_transdc_resp-reg_receiver"/>
</dbReference>
<reference evidence="4" key="1">
    <citation type="submission" date="2020-12" db="EMBL/GenBank/DDBJ databases">
        <title>Oil enriched cultivation method for isolating marine PHA-producing bacteria.</title>
        <authorList>
            <person name="Zheng W."/>
            <person name="Yu S."/>
            <person name="Huang Y."/>
        </authorList>
    </citation>
    <scope>NUCLEOTIDE SEQUENCE</scope>
    <source>
        <strain evidence="4">SY-2-12</strain>
    </source>
</reference>
<feature type="modified residue" description="4-aspartylphosphate" evidence="2">
    <location>
        <position position="55"/>
    </location>
</feature>
<dbReference type="InterPro" id="IPR011006">
    <property type="entry name" value="CheY-like_superfamily"/>
</dbReference>
<dbReference type="RefSeq" id="WP_207141930.1">
    <property type="nucleotide sequence ID" value="NZ_JAEKJZ010000003.1"/>
</dbReference>
<dbReference type="EMBL" id="JAEKJZ010000003">
    <property type="protein sequence ID" value="MBN9672098.1"/>
    <property type="molecule type" value="Genomic_DNA"/>
</dbReference>
<accession>A0A939EH30</accession>
<dbReference type="Gene3D" id="3.40.50.2300">
    <property type="match status" value="1"/>
</dbReference>
<dbReference type="Pfam" id="PF00072">
    <property type="entry name" value="Response_reg"/>
    <property type="match status" value="1"/>
</dbReference>
<name>A0A939EH30_9HYPH</name>
<dbReference type="Gene3D" id="1.10.3210.10">
    <property type="entry name" value="Hypothetical protein af1432"/>
    <property type="match status" value="1"/>
</dbReference>
<proteinExistence type="predicted"/>
<sequence>MSGNRTVLLVDDDTNVLNAAARVLRKVVDVATVNSPQLALEKIKTSGPFAVVVSDQNMPGMDGIKLLGLISKKAPSTTRIMLTGDNDQKTAVKAVNDGRIFRFIGKPCDSESLQKVIEEGIAHHQTLVAERELLEHTLSGSVKMLVDIIALSRPHAHVRASVIQRWARKISRALGTKPSLEQGVSAMLCTLGYLTLPDRLAERYFVGDALSPEEMRQVNEAASQARDLVLNIPRMEGIAEAIYYCRKGFDGSGFPNDEIEGESLPEASRVLCALIDLAEIATGDQPNFEACITELEQNAPRYDPRILGAMRQVLGGDQVFAGTVDVERKKVPAARLLSGDTLATDVRDGEGRLLLAAGSHLSPITIKRLRAVSVMNSPDVHFDVWRQSVPASASAAADEPVS</sequence>
<evidence type="ECO:0000313" key="4">
    <source>
        <dbReference type="EMBL" id="MBN9672098.1"/>
    </source>
</evidence>
<dbReference type="AlphaFoldDB" id="A0A939EH30"/>
<feature type="domain" description="Response regulatory" evidence="3">
    <location>
        <begin position="6"/>
        <end position="121"/>
    </location>
</feature>
<dbReference type="SMART" id="SM00448">
    <property type="entry name" value="REC"/>
    <property type="match status" value="1"/>
</dbReference>
<dbReference type="SUPFAM" id="SSF52172">
    <property type="entry name" value="CheY-like"/>
    <property type="match status" value="1"/>
</dbReference>
<evidence type="ECO:0000259" key="3">
    <source>
        <dbReference type="PROSITE" id="PS50110"/>
    </source>
</evidence>
<dbReference type="InterPro" id="IPR050595">
    <property type="entry name" value="Bact_response_regulator"/>
</dbReference>
<evidence type="ECO:0000313" key="5">
    <source>
        <dbReference type="Proteomes" id="UP000664096"/>
    </source>
</evidence>
<dbReference type="GO" id="GO:0000160">
    <property type="term" value="P:phosphorelay signal transduction system"/>
    <property type="evidence" value="ECO:0007669"/>
    <property type="project" value="InterPro"/>
</dbReference>
<keyword evidence="1 2" id="KW-0597">Phosphoprotein</keyword>
<evidence type="ECO:0000256" key="2">
    <source>
        <dbReference type="PROSITE-ProRule" id="PRU00169"/>
    </source>
</evidence>
<dbReference type="Pfam" id="PF13487">
    <property type="entry name" value="HD_5"/>
    <property type="match status" value="1"/>
</dbReference>
<dbReference type="PANTHER" id="PTHR44591:SF19">
    <property type="entry name" value="TWO-COMPONENT RESPONSE REGULATOR-RELATED"/>
    <property type="match status" value="1"/>
</dbReference>
<gene>
    <name evidence="4" type="ORF">JF539_17230</name>
</gene>
<dbReference type="Proteomes" id="UP000664096">
    <property type="component" value="Unassembled WGS sequence"/>
</dbReference>
<dbReference type="CDD" id="cd17569">
    <property type="entry name" value="REC_HupR-like"/>
    <property type="match status" value="1"/>
</dbReference>
<protein>
    <submittedName>
        <fullName evidence="4">Response regulator</fullName>
    </submittedName>
</protein>
<evidence type="ECO:0000256" key="1">
    <source>
        <dbReference type="ARBA" id="ARBA00022553"/>
    </source>
</evidence>
<comment type="caution">
    <text evidence="4">The sequence shown here is derived from an EMBL/GenBank/DDBJ whole genome shotgun (WGS) entry which is preliminary data.</text>
</comment>
<organism evidence="4 5">
    <name type="scientific">Roseibium aggregatum</name>
    <dbReference type="NCBI Taxonomy" id="187304"/>
    <lineage>
        <taxon>Bacteria</taxon>
        <taxon>Pseudomonadati</taxon>
        <taxon>Pseudomonadota</taxon>
        <taxon>Alphaproteobacteria</taxon>
        <taxon>Hyphomicrobiales</taxon>
        <taxon>Stappiaceae</taxon>
        <taxon>Roseibium</taxon>
    </lineage>
</organism>